<reference evidence="1 2" key="1">
    <citation type="journal article" date="2012" name="J. Bacteriol.">
        <title>Complete genome sequence of Mycoplasma wenyonii strain Massachusetts.</title>
        <authorList>
            <person name="Dos Santos A.P."/>
            <person name="Guimaraes A.M."/>
            <person name="do Nascimento N.C."/>
            <person name="Sanmiguel P.J."/>
            <person name="Messick J.B."/>
        </authorList>
    </citation>
    <scope>NUCLEOTIDE SEQUENCE [LARGE SCALE GENOMIC DNA]</scope>
    <source>
        <strain evidence="1 2">Massachusetts</strain>
    </source>
</reference>
<gene>
    <name evidence="1" type="ordered locus">WEN_02070</name>
</gene>
<organism evidence="1 2">
    <name type="scientific">Mycoplasma wenyonii (strain Massachusetts)</name>
    <name type="common">Eperythrozoon wenyonii</name>
    <dbReference type="NCBI Taxonomy" id="1197325"/>
    <lineage>
        <taxon>Bacteria</taxon>
        <taxon>Bacillati</taxon>
        <taxon>Mycoplasmatota</taxon>
        <taxon>Mollicutes</taxon>
        <taxon>Mycoplasmataceae</taxon>
        <taxon>Mycoplasma</taxon>
    </lineage>
</organism>
<accession>I6Z6I2</accession>
<proteinExistence type="predicted"/>
<name>I6Z6I2_MYCWM</name>
<dbReference type="EMBL" id="CP003703">
    <property type="protein sequence ID" value="AFN65203.1"/>
    <property type="molecule type" value="Genomic_DNA"/>
</dbReference>
<dbReference type="HOGENOM" id="CLU_2826593_0_0_14"/>
<dbReference type="AlphaFoldDB" id="I6Z6I2"/>
<protein>
    <submittedName>
        <fullName evidence="1">Uncharacterized protein</fullName>
    </submittedName>
</protein>
<dbReference type="Proteomes" id="UP000009005">
    <property type="component" value="Chromosome"/>
</dbReference>
<evidence type="ECO:0000313" key="1">
    <source>
        <dbReference type="EMBL" id="AFN65203.1"/>
    </source>
</evidence>
<keyword evidence="2" id="KW-1185">Reference proteome</keyword>
<evidence type="ECO:0000313" key="2">
    <source>
        <dbReference type="Proteomes" id="UP000009005"/>
    </source>
</evidence>
<sequence>MLFNLYLTSSTVISLAIERKGIIQWTKEEKLNNTKKEETKILSAKGSKTAPKLDSHLHFLAKWPSK</sequence>
<dbReference type="KEGG" id="mwe:WEN_02070"/>